<evidence type="ECO:0000256" key="1">
    <source>
        <dbReference type="SAM" id="SignalP"/>
    </source>
</evidence>
<keyword evidence="3" id="KW-1185">Reference proteome</keyword>
<feature type="chain" id="PRO_5018028997" description="DUF2059 domain-containing protein" evidence="1">
    <location>
        <begin position="20"/>
        <end position="264"/>
    </location>
</feature>
<protein>
    <recommendedName>
        <fullName evidence="4">DUF2059 domain-containing protein</fullName>
    </recommendedName>
</protein>
<dbReference type="EMBL" id="QWEZ01000002">
    <property type="protein sequence ID" value="RRJ82518.1"/>
    <property type="molecule type" value="Genomic_DNA"/>
</dbReference>
<keyword evidence="1" id="KW-0732">Signal</keyword>
<gene>
    <name evidence="2" type="ORF">D0544_11645</name>
</gene>
<reference evidence="2 3" key="2">
    <citation type="submission" date="2018-12" db="EMBL/GenBank/DDBJ databases">
        <title>Simiduia agarivorans gen. nov., sp. nov., a marine, agarolytic bacterium isolated from shallow coastal water from Keelung, Taiwan.</title>
        <authorList>
            <person name="Shieh W.Y."/>
        </authorList>
    </citation>
    <scope>NUCLEOTIDE SEQUENCE [LARGE SCALE GENOMIC DNA]</scope>
    <source>
        <strain evidence="2 3">GTF-13</strain>
    </source>
</reference>
<organism evidence="2 3">
    <name type="scientific">Aestuariirhabdus litorea</name>
    <dbReference type="NCBI Taxonomy" id="2528527"/>
    <lineage>
        <taxon>Bacteria</taxon>
        <taxon>Pseudomonadati</taxon>
        <taxon>Pseudomonadota</taxon>
        <taxon>Gammaproteobacteria</taxon>
        <taxon>Oceanospirillales</taxon>
        <taxon>Aestuariirhabdaceae</taxon>
        <taxon>Aestuariirhabdus</taxon>
    </lineage>
</organism>
<name>A0A3P3VKW9_9GAMM</name>
<evidence type="ECO:0000313" key="3">
    <source>
        <dbReference type="Proteomes" id="UP000280792"/>
    </source>
</evidence>
<dbReference type="Proteomes" id="UP000280792">
    <property type="component" value="Unassembled WGS sequence"/>
</dbReference>
<sequence>MLKTILLVSGLLLSLNSLATNTPRELAEQSVQLSGMELFLQQAPVMLGRLLQAQQTRTDEEKALLKKASDRLQQQLQLDPLRTQLVNALMQGDRPDYLQQMNSALSSPLANAMNEKEKQAGSADGRQRLNEYREKVKLNPPRGVRVELVQRLDKASRTSDISVLLRTELMRSIQQAADLLTQRPAGSREEEGARDQQLHEQLEARTRQQVESFFLYAYRQVPTRQLEQYVQLYEAEPTQWFVEQCIAAIKAFFKTQRATFADTP</sequence>
<dbReference type="RefSeq" id="WP_125016327.1">
    <property type="nucleotide sequence ID" value="NZ_QWEZ01000002.1"/>
</dbReference>
<accession>A0A3P3VKW9</accession>
<evidence type="ECO:0000313" key="2">
    <source>
        <dbReference type="EMBL" id="RRJ82518.1"/>
    </source>
</evidence>
<proteinExistence type="predicted"/>
<comment type="caution">
    <text evidence="2">The sequence shown here is derived from an EMBL/GenBank/DDBJ whole genome shotgun (WGS) entry which is preliminary data.</text>
</comment>
<reference evidence="2 3" key="1">
    <citation type="submission" date="2018-08" db="EMBL/GenBank/DDBJ databases">
        <authorList>
            <person name="Khan S.A."/>
        </authorList>
    </citation>
    <scope>NUCLEOTIDE SEQUENCE [LARGE SCALE GENOMIC DNA]</scope>
    <source>
        <strain evidence="2 3">GTF-13</strain>
    </source>
</reference>
<feature type="signal peptide" evidence="1">
    <location>
        <begin position="1"/>
        <end position="19"/>
    </location>
</feature>
<evidence type="ECO:0008006" key="4">
    <source>
        <dbReference type="Google" id="ProtNLM"/>
    </source>
</evidence>
<dbReference type="AlphaFoldDB" id="A0A3P3VKW9"/>